<name>A0A2H1WYL1_SPOFR</name>
<sequence length="24" mass="2649">MLSKFTSSARSNINDTTSALEIDF</sequence>
<dbReference type="AlphaFoldDB" id="A0A2H1WYL1"/>
<evidence type="ECO:0000256" key="1">
    <source>
        <dbReference type="SAM" id="MobiDB-lite"/>
    </source>
</evidence>
<gene>
    <name evidence="2" type="ORF">SFRICE_029931</name>
</gene>
<accession>A0A2H1WYL1</accession>
<organism evidence="2">
    <name type="scientific">Spodoptera frugiperda</name>
    <name type="common">Fall armyworm</name>
    <dbReference type="NCBI Taxonomy" id="7108"/>
    <lineage>
        <taxon>Eukaryota</taxon>
        <taxon>Metazoa</taxon>
        <taxon>Ecdysozoa</taxon>
        <taxon>Arthropoda</taxon>
        <taxon>Hexapoda</taxon>
        <taxon>Insecta</taxon>
        <taxon>Pterygota</taxon>
        <taxon>Neoptera</taxon>
        <taxon>Endopterygota</taxon>
        <taxon>Lepidoptera</taxon>
        <taxon>Glossata</taxon>
        <taxon>Ditrysia</taxon>
        <taxon>Noctuoidea</taxon>
        <taxon>Noctuidae</taxon>
        <taxon>Amphipyrinae</taxon>
        <taxon>Spodoptera</taxon>
    </lineage>
</organism>
<proteinExistence type="predicted"/>
<protein>
    <submittedName>
        <fullName evidence="2">SFRICE_029931</fullName>
    </submittedName>
</protein>
<feature type="region of interest" description="Disordered" evidence="1">
    <location>
        <begin position="1"/>
        <end position="24"/>
    </location>
</feature>
<dbReference type="EMBL" id="ODYU01011617">
    <property type="protein sequence ID" value="SOQ57474.1"/>
    <property type="molecule type" value="Genomic_DNA"/>
</dbReference>
<reference evidence="2" key="1">
    <citation type="submission" date="2016-07" db="EMBL/GenBank/DDBJ databases">
        <authorList>
            <person name="Bretaudeau A."/>
        </authorList>
    </citation>
    <scope>NUCLEOTIDE SEQUENCE</scope>
    <source>
        <strain evidence="2">Rice</strain>
        <tissue evidence="2">Whole body</tissue>
    </source>
</reference>
<evidence type="ECO:0000313" key="2">
    <source>
        <dbReference type="EMBL" id="SOQ57474.1"/>
    </source>
</evidence>